<keyword evidence="4 6" id="KW-0067">ATP-binding</keyword>
<keyword evidence="3" id="KW-0547">Nucleotide-binding</keyword>
<evidence type="ECO:0000313" key="6">
    <source>
        <dbReference type="EMBL" id="QDV75697.1"/>
    </source>
</evidence>
<comment type="similarity">
    <text evidence="1">Belongs to the ABC transporter superfamily.</text>
</comment>
<dbReference type="PANTHER" id="PTHR43335:SF3">
    <property type="entry name" value="ABC TRANSPORTER"/>
    <property type="match status" value="1"/>
</dbReference>
<evidence type="ECO:0000259" key="5">
    <source>
        <dbReference type="PROSITE" id="PS50893"/>
    </source>
</evidence>
<dbReference type="GO" id="GO:0016887">
    <property type="term" value="F:ATP hydrolysis activity"/>
    <property type="evidence" value="ECO:0007669"/>
    <property type="project" value="InterPro"/>
</dbReference>
<evidence type="ECO:0000313" key="7">
    <source>
        <dbReference type="Proteomes" id="UP000316426"/>
    </source>
</evidence>
<dbReference type="GO" id="GO:0005524">
    <property type="term" value="F:ATP binding"/>
    <property type="evidence" value="ECO:0007669"/>
    <property type="project" value="UniProtKB-KW"/>
</dbReference>
<gene>
    <name evidence="6" type="primary">ybhF_3</name>
    <name evidence="6" type="ORF">Spa11_39170</name>
</gene>
<dbReference type="PANTHER" id="PTHR43335">
    <property type="entry name" value="ABC TRANSPORTER, ATP-BINDING PROTEIN"/>
    <property type="match status" value="1"/>
</dbReference>
<dbReference type="Gene3D" id="3.40.50.300">
    <property type="entry name" value="P-loop containing nucleotide triphosphate hydrolases"/>
    <property type="match status" value="1"/>
</dbReference>
<dbReference type="RefSeq" id="WP_145115405.1">
    <property type="nucleotide sequence ID" value="NZ_CP036349.1"/>
</dbReference>
<sequence length="315" mass="34549">MIEIKGLTKKYGELFAIREINLSLQAGDVFGFIGPNGAGKTTTMRILATLLQPTWGEAYVAGHSIYTAPKDIRRAIGYMPDFFGVYDDMKVIEYLEFFAAAYRIRGEKRRKVCDDVLDLVDLGYKRDALVTSLSRGMTQRLGLARVLLHDPQVLLLDEPASGLDPRARIEIRALLKELRSMGKTIMVSSHILPELADVCNKIGIIERGELIVNADVADVMKQVRQQTVLKVAVAERDGKTLDGAAELLTGLPQVESVAPSSQPGAPLTVTLRAEAQDPSDIARALFEAGYALTLLKEDEINLETAFMTLTQGITS</sequence>
<reference evidence="6 7" key="1">
    <citation type="submission" date="2019-02" db="EMBL/GenBank/DDBJ databases">
        <title>Deep-cultivation of Planctomycetes and their phenomic and genomic characterization uncovers novel biology.</title>
        <authorList>
            <person name="Wiegand S."/>
            <person name="Jogler M."/>
            <person name="Boedeker C."/>
            <person name="Pinto D."/>
            <person name="Vollmers J."/>
            <person name="Rivas-Marin E."/>
            <person name="Kohn T."/>
            <person name="Peeters S.H."/>
            <person name="Heuer A."/>
            <person name="Rast P."/>
            <person name="Oberbeckmann S."/>
            <person name="Bunk B."/>
            <person name="Jeske O."/>
            <person name="Meyerdierks A."/>
            <person name="Storesund J.E."/>
            <person name="Kallscheuer N."/>
            <person name="Luecker S."/>
            <person name="Lage O.M."/>
            <person name="Pohl T."/>
            <person name="Merkel B.J."/>
            <person name="Hornburger P."/>
            <person name="Mueller R.-W."/>
            <person name="Bruemmer F."/>
            <person name="Labrenz M."/>
            <person name="Spormann A.M."/>
            <person name="Op den Camp H."/>
            <person name="Overmann J."/>
            <person name="Amann R."/>
            <person name="Jetten M.S.M."/>
            <person name="Mascher T."/>
            <person name="Medema M.H."/>
            <person name="Devos D.P."/>
            <person name="Kaster A.-K."/>
            <person name="Ovreas L."/>
            <person name="Rohde M."/>
            <person name="Galperin M.Y."/>
            <person name="Jogler C."/>
        </authorList>
    </citation>
    <scope>NUCLEOTIDE SEQUENCE [LARGE SCALE GENOMIC DNA]</scope>
    <source>
        <strain evidence="6 7">Spa11</strain>
    </source>
</reference>
<feature type="domain" description="ABC transporter" evidence="5">
    <location>
        <begin position="2"/>
        <end position="232"/>
    </location>
</feature>
<dbReference type="SUPFAM" id="SSF52540">
    <property type="entry name" value="P-loop containing nucleoside triphosphate hydrolases"/>
    <property type="match status" value="1"/>
</dbReference>
<name>A0A518KD36_9BACT</name>
<dbReference type="InterPro" id="IPR003593">
    <property type="entry name" value="AAA+_ATPase"/>
</dbReference>
<keyword evidence="2" id="KW-0813">Transport</keyword>
<dbReference type="PROSITE" id="PS50893">
    <property type="entry name" value="ABC_TRANSPORTER_2"/>
    <property type="match status" value="1"/>
</dbReference>
<evidence type="ECO:0000256" key="1">
    <source>
        <dbReference type="ARBA" id="ARBA00005417"/>
    </source>
</evidence>
<dbReference type="InterPro" id="IPR027417">
    <property type="entry name" value="P-loop_NTPase"/>
</dbReference>
<dbReference type="Pfam" id="PF00005">
    <property type="entry name" value="ABC_tran"/>
    <property type="match status" value="1"/>
</dbReference>
<proteinExistence type="inferred from homology"/>
<dbReference type="InterPro" id="IPR003439">
    <property type="entry name" value="ABC_transporter-like_ATP-bd"/>
</dbReference>
<evidence type="ECO:0000256" key="2">
    <source>
        <dbReference type="ARBA" id="ARBA00022448"/>
    </source>
</evidence>
<evidence type="ECO:0000256" key="3">
    <source>
        <dbReference type="ARBA" id="ARBA00022741"/>
    </source>
</evidence>
<dbReference type="KEGG" id="bmei:Spa11_39170"/>
<accession>A0A518KD36</accession>
<dbReference type="Proteomes" id="UP000316426">
    <property type="component" value="Chromosome"/>
</dbReference>
<protein>
    <submittedName>
        <fullName evidence="6">Putative ABC transporter ATP-binding protein YbhF</fullName>
    </submittedName>
</protein>
<organism evidence="6 7">
    <name type="scientific">Botrimarina mediterranea</name>
    <dbReference type="NCBI Taxonomy" id="2528022"/>
    <lineage>
        <taxon>Bacteria</taxon>
        <taxon>Pseudomonadati</taxon>
        <taxon>Planctomycetota</taxon>
        <taxon>Planctomycetia</taxon>
        <taxon>Pirellulales</taxon>
        <taxon>Lacipirellulaceae</taxon>
        <taxon>Botrimarina</taxon>
    </lineage>
</organism>
<dbReference type="EMBL" id="CP036349">
    <property type="protein sequence ID" value="QDV75697.1"/>
    <property type="molecule type" value="Genomic_DNA"/>
</dbReference>
<evidence type="ECO:0000256" key="4">
    <source>
        <dbReference type="ARBA" id="ARBA00022840"/>
    </source>
</evidence>
<keyword evidence="7" id="KW-1185">Reference proteome</keyword>
<dbReference type="CDD" id="cd03230">
    <property type="entry name" value="ABC_DR_subfamily_A"/>
    <property type="match status" value="1"/>
</dbReference>
<dbReference type="SMART" id="SM00382">
    <property type="entry name" value="AAA"/>
    <property type="match status" value="1"/>
</dbReference>
<dbReference type="AlphaFoldDB" id="A0A518KD36"/>